<dbReference type="Proteomes" id="UP001501727">
    <property type="component" value="Unassembled WGS sequence"/>
</dbReference>
<dbReference type="Pfam" id="PF13783">
    <property type="entry name" value="DUF4177"/>
    <property type="match status" value="1"/>
</dbReference>
<comment type="caution">
    <text evidence="1">The sequence shown here is derived from an EMBL/GenBank/DDBJ whole genome shotgun (WGS) entry which is preliminary data.</text>
</comment>
<sequence length="59" mass="6899">MSRRWQYKVVELPYKVFGGKLNDRAQAELDKLGAQGWELVSVVQSHYADALRMFLKKEN</sequence>
<dbReference type="InterPro" id="IPR025234">
    <property type="entry name" value="YjzH-like"/>
</dbReference>
<keyword evidence="2" id="KW-1185">Reference proteome</keyword>
<organism evidence="1 2">
    <name type="scientific">Luteimonas lutimaris</name>
    <dbReference type="NCBI Taxonomy" id="698645"/>
    <lineage>
        <taxon>Bacteria</taxon>
        <taxon>Pseudomonadati</taxon>
        <taxon>Pseudomonadota</taxon>
        <taxon>Gammaproteobacteria</taxon>
        <taxon>Lysobacterales</taxon>
        <taxon>Lysobacteraceae</taxon>
        <taxon>Luteimonas</taxon>
    </lineage>
</organism>
<accession>A0ABP7MUV1</accession>
<dbReference type="EMBL" id="BAAAZU010000029">
    <property type="protein sequence ID" value="GAA3930383.1"/>
    <property type="molecule type" value="Genomic_DNA"/>
</dbReference>
<evidence type="ECO:0000313" key="1">
    <source>
        <dbReference type="EMBL" id="GAA3930383.1"/>
    </source>
</evidence>
<evidence type="ECO:0008006" key="3">
    <source>
        <dbReference type="Google" id="ProtNLM"/>
    </source>
</evidence>
<dbReference type="RefSeq" id="WP_344760335.1">
    <property type="nucleotide sequence ID" value="NZ_BAAAZU010000029.1"/>
</dbReference>
<name>A0ABP7MUV1_9GAMM</name>
<proteinExistence type="predicted"/>
<gene>
    <name evidence="1" type="ORF">GCM10022229_24980</name>
</gene>
<evidence type="ECO:0000313" key="2">
    <source>
        <dbReference type="Proteomes" id="UP001501727"/>
    </source>
</evidence>
<reference evidence="2" key="1">
    <citation type="journal article" date="2019" name="Int. J. Syst. Evol. Microbiol.">
        <title>The Global Catalogue of Microorganisms (GCM) 10K type strain sequencing project: providing services to taxonomists for standard genome sequencing and annotation.</title>
        <authorList>
            <consortium name="The Broad Institute Genomics Platform"/>
            <consortium name="The Broad Institute Genome Sequencing Center for Infectious Disease"/>
            <person name="Wu L."/>
            <person name="Ma J."/>
        </authorList>
    </citation>
    <scope>NUCLEOTIDE SEQUENCE [LARGE SCALE GENOMIC DNA]</scope>
    <source>
        <strain evidence="2">JCM 16916</strain>
    </source>
</reference>
<protein>
    <recommendedName>
        <fullName evidence="3">DUF4177 domain-containing protein</fullName>
    </recommendedName>
</protein>